<keyword evidence="6" id="KW-0378">Hydrolase</keyword>
<evidence type="ECO:0000256" key="6">
    <source>
        <dbReference type="ARBA" id="ARBA00022801"/>
    </source>
</evidence>
<dbReference type="AlphaFoldDB" id="A0A5C8PID6"/>
<proteinExistence type="inferred from homology"/>
<evidence type="ECO:0000256" key="5">
    <source>
        <dbReference type="ARBA" id="ARBA00022729"/>
    </source>
</evidence>
<evidence type="ECO:0000256" key="2">
    <source>
        <dbReference type="ARBA" id="ARBA00004776"/>
    </source>
</evidence>
<comment type="pathway">
    <text evidence="2">Cell wall biogenesis; cell wall polysaccharide biosynthesis.</text>
</comment>
<dbReference type="SUPFAM" id="SSF55166">
    <property type="entry name" value="Hedgehog/DD-peptidase"/>
    <property type="match status" value="1"/>
</dbReference>
<evidence type="ECO:0000256" key="4">
    <source>
        <dbReference type="ARBA" id="ARBA00022723"/>
    </source>
</evidence>
<dbReference type="InterPro" id="IPR010275">
    <property type="entry name" value="MepK"/>
</dbReference>
<keyword evidence="7" id="KW-0862">Zinc</keyword>
<dbReference type="PANTHER" id="PTHR37425:SF1">
    <property type="entry name" value="OUTER MEMBRANE PROTEIN"/>
    <property type="match status" value="1"/>
</dbReference>
<dbReference type="GO" id="GO:0008237">
    <property type="term" value="F:metallopeptidase activity"/>
    <property type="evidence" value="ECO:0007669"/>
    <property type="project" value="UniProtKB-KW"/>
</dbReference>
<evidence type="ECO:0000256" key="7">
    <source>
        <dbReference type="ARBA" id="ARBA00022833"/>
    </source>
</evidence>
<reference evidence="12 13" key="1">
    <citation type="submission" date="2019-06" db="EMBL/GenBank/DDBJ databases">
        <title>New taxonomy in bacterial strain CC-CFT640, isolated from vineyard.</title>
        <authorList>
            <person name="Lin S.-Y."/>
            <person name="Tsai C.-F."/>
            <person name="Young C.-C."/>
        </authorList>
    </citation>
    <scope>NUCLEOTIDE SEQUENCE [LARGE SCALE GENOMIC DNA]</scope>
    <source>
        <strain evidence="12 13">CC-CFT640</strain>
    </source>
</reference>
<evidence type="ECO:0000256" key="8">
    <source>
        <dbReference type="ARBA" id="ARBA00023049"/>
    </source>
</evidence>
<dbReference type="Gene3D" id="3.30.1380.10">
    <property type="match status" value="1"/>
</dbReference>
<evidence type="ECO:0000256" key="9">
    <source>
        <dbReference type="ARBA" id="ARBA00023316"/>
    </source>
</evidence>
<comment type="caution">
    <text evidence="12">The sequence shown here is derived from an EMBL/GenBank/DDBJ whole genome shotgun (WGS) entry which is preliminary data.</text>
</comment>
<organism evidence="12 13">
    <name type="scientific">Vineibacter terrae</name>
    <dbReference type="NCBI Taxonomy" id="2586908"/>
    <lineage>
        <taxon>Bacteria</taxon>
        <taxon>Pseudomonadati</taxon>
        <taxon>Pseudomonadota</taxon>
        <taxon>Alphaproteobacteria</taxon>
        <taxon>Hyphomicrobiales</taxon>
        <taxon>Vineibacter</taxon>
    </lineage>
</organism>
<accession>A0A5C8PID6</accession>
<keyword evidence="5" id="KW-0732">Signal</keyword>
<evidence type="ECO:0000313" key="13">
    <source>
        <dbReference type="Proteomes" id="UP000321638"/>
    </source>
</evidence>
<dbReference type="Proteomes" id="UP000321638">
    <property type="component" value="Unassembled WGS sequence"/>
</dbReference>
<evidence type="ECO:0000256" key="11">
    <source>
        <dbReference type="ARBA" id="ARBA00093666"/>
    </source>
</evidence>
<protein>
    <recommendedName>
        <fullName evidence="11">Murein endopeptidase K</fullName>
    </recommendedName>
</protein>
<evidence type="ECO:0000256" key="10">
    <source>
        <dbReference type="ARBA" id="ARBA00093448"/>
    </source>
</evidence>
<sequence>MGRRAGMPMGRPIPRRAALTTLTGAMLTAAAATPVLAQQAVLLYPRAPSLRPGYRPLETRPFGGVGLRRVTLVSAQTGETFSDIFALGNRPSTIAMARLSRLMRDPHNGATKAIDPALIEVLARMQTKLQRPIQVLSGYRSPETNFRMHMMDPGGVAEHSFHTIGRAVDFTVAGASAEALGRLARQCGAGGIGVYGSGFVHVDTGPVRNWVG</sequence>
<comment type="cofactor">
    <cofactor evidence="1">
        <name>Zn(2+)</name>
        <dbReference type="ChEBI" id="CHEBI:29105"/>
    </cofactor>
</comment>
<dbReference type="PANTHER" id="PTHR37425">
    <property type="match status" value="1"/>
</dbReference>
<evidence type="ECO:0000256" key="1">
    <source>
        <dbReference type="ARBA" id="ARBA00001947"/>
    </source>
</evidence>
<dbReference type="Pfam" id="PF05951">
    <property type="entry name" value="Peptidase_M15_2"/>
    <property type="match status" value="1"/>
</dbReference>
<evidence type="ECO:0000313" key="12">
    <source>
        <dbReference type="EMBL" id="TXL73572.1"/>
    </source>
</evidence>
<keyword evidence="8" id="KW-0482">Metalloprotease</keyword>
<keyword evidence="13" id="KW-1185">Reference proteome</keyword>
<name>A0A5C8PID6_9HYPH</name>
<keyword evidence="9" id="KW-0961">Cell wall biogenesis/degradation</keyword>
<dbReference type="GO" id="GO:0006508">
    <property type="term" value="P:proteolysis"/>
    <property type="evidence" value="ECO:0007669"/>
    <property type="project" value="UniProtKB-KW"/>
</dbReference>
<keyword evidence="4" id="KW-0479">Metal-binding</keyword>
<evidence type="ECO:0000256" key="3">
    <source>
        <dbReference type="ARBA" id="ARBA00022670"/>
    </source>
</evidence>
<comment type="similarity">
    <text evidence="10">Belongs to the peptidase M15 family.</text>
</comment>
<dbReference type="GO" id="GO:0046872">
    <property type="term" value="F:metal ion binding"/>
    <property type="evidence" value="ECO:0007669"/>
    <property type="project" value="UniProtKB-KW"/>
</dbReference>
<dbReference type="EMBL" id="VDUZ01000024">
    <property type="protein sequence ID" value="TXL73572.1"/>
    <property type="molecule type" value="Genomic_DNA"/>
</dbReference>
<gene>
    <name evidence="12" type="ORF">FHP25_20550</name>
</gene>
<dbReference type="GO" id="GO:0071555">
    <property type="term" value="P:cell wall organization"/>
    <property type="evidence" value="ECO:0007669"/>
    <property type="project" value="UniProtKB-KW"/>
</dbReference>
<dbReference type="InterPro" id="IPR009045">
    <property type="entry name" value="Zn_M74/Hedgehog-like"/>
</dbReference>
<dbReference type="OrthoDB" id="9782994at2"/>
<keyword evidence="3" id="KW-0645">Protease</keyword>